<dbReference type="PRINTS" id="PR00261">
    <property type="entry name" value="LDLRECEPTOR"/>
</dbReference>
<evidence type="ECO:0000313" key="3">
    <source>
        <dbReference type="EMBL" id="ESP03040.1"/>
    </source>
</evidence>
<feature type="disulfide bond" evidence="2">
    <location>
        <begin position="88"/>
        <end position="106"/>
    </location>
</feature>
<sequence>MKDVEGTELNMMILIFTGILRHYTLKLDKKLSIHVLRSVLCFCDVGEQRCPNGTCIPESDIQNGVEDCAEGKYDETGPFCNITYQLQCSNGRCISRDLFGNGVDDCNDNSDEVLNPCKLGAFSCSNKKCVSITWVLDSMDDCGDGSDEAKRIGTACDDTHCCPCQDYVTDSRCKEKTCQCIDGFYSNEARTTCLRRKI</sequence>
<dbReference type="GO" id="GO:0043235">
    <property type="term" value="C:receptor complex"/>
    <property type="evidence" value="ECO:0007669"/>
    <property type="project" value="TreeGrafter"/>
</dbReference>
<dbReference type="InterPro" id="IPR002172">
    <property type="entry name" value="LDrepeatLR_classA_rpt"/>
</dbReference>
<evidence type="ECO:0008006" key="5">
    <source>
        <dbReference type="Google" id="ProtNLM"/>
    </source>
</evidence>
<feature type="disulfide bond" evidence="2">
    <location>
        <begin position="124"/>
        <end position="142"/>
    </location>
</feature>
<dbReference type="PROSITE" id="PS50068">
    <property type="entry name" value="LDLRA_2"/>
    <property type="match status" value="2"/>
</dbReference>
<comment type="caution">
    <text evidence="2">Lacks conserved residue(s) required for the propagation of feature annotation.</text>
</comment>
<accession>V4CL87</accession>
<dbReference type="SUPFAM" id="SSF57424">
    <property type="entry name" value="LDL receptor-like module"/>
    <property type="match status" value="3"/>
</dbReference>
<protein>
    <recommendedName>
        <fullName evidence="5">EGF-like domain-containing protein</fullName>
    </recommendedName>
</protein>
<evidence type="ECO:0000256" key="2">
    <source>
        <dbReference type="PROSITE-ProRule" id="PRU00124"/>
    </source>
</evidence>
<dbReference type="GeneID" id="20237163"/>
<name>V4CL87_LOTGI</name>
<dbReference type="KEGG" id="lgi:LOTGIDRAFT_157000"/>
<dbReference type="AlphaFoldDB" id="V4CL87"/>
<dbReference type="HOGENOM" id="CLU_1379531_0_0_1"/>
<dbReference type="EMBL" id="KB200129">
    <property type="protein sequence ID" value="ESP03040.1"/>
    <property type="molecule type" value="Genomic_DNA"/>
</dbReference>
<proteinExistence type="predicted"/>
<evidence type="ECO:0000313" key="4">
    <source>
        <dbReference type="Proteomes" id="UP000030746"/>
    </source>
</evidence>
<dbReference type="GO" id="GO:0005886">
    <property type="term" value="C:plasma membrane"/>
    <property type="evidence" value="ECO:0007669"/>
    <property type="project" value="TreeGrafter"/>
</dbReference>
<reference evidence="3 4" key="1">
    <citation type="journal article" date="2013" name="Nature">
        <title>Insights into bilaterian evolution from three spiralian genomes.</title>
        <authorList>
            <person name="Simakov O."/>
            <person name="Marletaz F."/>
            <person name="Cho S.J."/>
            <person name="Edsinger-Gonzales E."/>
            <person name="Havlak P."/>
            <person name="Hellsten U."/>
            <person name="Kuo D.H."/>
            <person name="Larsson T."/>
            <person name="Lv J."/>
            <person name="Arendt D."/>
            <person name="Savage R."/>
            <person name="Osoegawa K."/>
            <person name="de Jong P."/>
            <person name="Grimwood J."/>
            <person name="Chapman J.A."/>
            <person name="Shapiro H."/>
            <person name="Aerts A."/>
            <person name="Otillar R.P."/>
            <person name="Terry A.Y."/>
            <person name="Boore J.L."/>
            <person name="Grigoriev I.V."/>
            <person name="Lindberg D.R."/>
            <person name="Seaver E.C."/>
            <person name="Weisblat D.A."/>
            <person name="Putnam N.H."/>
            <person name="Rokhsar D.S."/>
        </authorList>
    </citation>
    <scope>NUCLEOTIDE SEQUENCE [LARGE SCALE GENOMIC DNA]</scope>
</reference>
<dbReference type="OrthoDB" id="6136115at2759"/>
<dbReference type="CDD" id="cd00112">
    <property type="entry name" value="LDLa"/>
    <property type="match status" value="2"/>
</dbReference>
<dbReference type="STRING" id="225164.V4CL87"/>
<dbReference type="PANTHER" id="PTHR22722">
    <property type="entry name" value="LOW-DENSITY LIPOPROTEIN RECEPTOR-RELATED PROTEIN 2-RELATED"/>
    <property type="match status" value="1"/>
</dbReference>
<dbReference type="Pfam" id="PF00057">
    <property type="entry name" value="Ldl_recept_a"/>
    <property type="match status" value="2"/>
</dbReference>
<evidence type="ECO:0000256" key="1">
    <source>
        <dbReference type="ARBA" id="ARBA00023157"/>
    </source>
</evidence>
<feature type="disulfide bond" evidence="2">
    <location>
        <begin position="117"/>
        <end position="129"/>
    </location>
</feature>
<keyword evidence="1 2" id="KW-1015">Disulfide bond</keyword>
<dbReference type="InterPro" id="IPR051221">
    <property type="entry name" value="LDLR-related"/>
</dbReference>
<dbReference type="InterPro" id="IPR036055">
    <property type="entry name" value="LDL_receptor-like_sf"/>
</dbReference>
<keyword evidence="4" id="KW-1185">Reference proteome</keyword>
<dbReference type="OMA" id="TDELECH"/>
<dbReference type="RefSeq" id="XP_009046510.1">
    <property type="nucleotide sequence ID" value="XM_009048262.1"/>
</dbReference>
<organism evidence="3 4">
    <name type="scientific">Lottia gigantea</name>
    <name type="common">Giant owl limpet</name>
    <dbReference type="NCBI Taxonomy" id="225164"/>
    <lineage>
        <taxon>Eukaryota</taxon>
        <taxon>Metazoa</taxon>
        <taxon>Spiralia</taxon>
        <taxon>Lophotrochozoa</taxon>
        <taxon>Mollusca</taxon>
        <taxon>Gastropoda</taxon>
        <taxon>Patellogastropoda</taxon>
        <taxon>Lottioidea</taxon>
        <taxon>Lottiidae</taxon>
        <taxon>Lottia</taxon>
    </lineage>
</organism>
<dbReference type="Gene3D" id="4.10.400.10">
    <property type="entry name" value="Low-density Lipoprotein Receptor"/>
    <property type="match status" value="3"/>
</dbReference>
<gene>
    <name evidence="3" type="ORF">LOTGIDRAFT_157000</name>
</gene>
<dbReference type="Proteomes" id="UP000030746">
    <property type="component" value="Unassembled WGS sequence"/>
</dbReference>
<dbReference type="CTD" id="20237163"/>
<dbReference type="SMART" id="SM00192">
    <property type="entry name" value="LDLa"/>
    <property type="match status" value="3"/>
</dbReference>